<name>A0AAU9U6J1_EUPED</name>
<gene>
    <name evidence="2" type="ORF">EEDITHA_LOCUS10898</name>
</gene>
<dbReference type="Proteomes" id="UP001153954">
    <property type="component" value="Unassembled WGS sequence"/>
</dbReference>
<comment type="caution">
    <text evidence="2">The sequence shown here is derived from an EMBL/GenBank/DDBJ whole genome shotgun (WGS) entry which is preliminary data.</text>
</comment>
<evidence type="ECO:0000256" key="1">
    <source>
        <dbReference type="SAM" id="MobiDB-lite"/>
    </source>
</evidence>
<feature type="compositionally biased region" description="Polar residues" evidence="1">
    <location>
        <begin position="25"/>
        <end position="38"/>
    </location>
</feature>
<reference evidence="2" key="1">
    <citation type="submission" date="2022-03" db="EMBL/GenBank/DDBJ databases">
        <authorList>
            <person name="Tunstrom K."/>
        </authorList>
    </citation>
    <scope>NUCLEOTIDE SEQUENCE</scope>
</reference>
<feature type="region of interest" description="Disordered" evidence="1">
    <location>
        <begin position="1"/>
        <end position="85"/>
    </location>
</feature>
<accession>A0AAU9U6J1</accession>
<proteinExistence type="predicted"/>
<feature type="compositionally biased region" description="Basic and acidic residues" evidence="1">
    <location>
        <begin position="55"/>
        <end position="70"/>
    </location>
</feature>
<feature type="compositionally biased region" description="Pro residues" evidence="1">
    <location>
        <begin position="11"/>
        <end position="21"/>
    </location>
</feature>
<dbReference type="EMBL" id="CAKOGL010000015">
    <property type="protein sequence ID" value="CAH2095449.1"/>
    <property type="molecule type" value="Genomic_DNA"/>
</dbReference>
<organism evidence="2 3">
    <name type="scientific">Euphydryas editha</name>
    <name type="common">Edith's checkerspot</name>
    <dbReference type="NCBI Taxonomy" id="104508"/>
    <lineage>
        <taxon>Eukaryota</taxon>
        <taxon>Metazoa</taxon>
        <taxon>Ecdysozoa</taxon>
        <taxon>Arthropoda</taxon>
        <taxon>Hexapoda</taxon>
        <taxon>Insecta</taxon>
        <taxon>Pterygota</taxon>
        <taxon>Neoptera</taxon>
        <taxon>Endopterygota</taxon>
        <taxon>Lepidoptera</taxon>
        <taxon>Glossata</taxon>
        <taxon>Ditrysia</taxon>
        <taxon>Papilionoidea</taxon>
        <taxon>Nymphalidae</taxon>
        <taxon>Nymphalinae</taxon>
        <taxon>Euphydryas</taxon>
    </lineage>
</organism>
<sequence length="85" mass="9089">MFQGYERGGSPQPPSHPPGAPSPGTAQSAGGLSPTQDSQHPPHLPPGSQPPHQHATKEKRCVKLRAEALFHQDNAPHPLTKPQLR</sequence>
<keyword evidence="3" id="KW-1185">Reference proteome</keyword>
<evidence type="ECO:0000313" key="2">
    <source>
        <dbReference type="EMBL" id="CAH2095449.1"/>
    </source>
</evidence>
<evidence type="ECO:0000313" key="3">
    <source>
        <dbReference type="Proteomes" id="UP001153954"/>
    </source>
</evidence>
<dbReference type="AlphaFoldDB" id="A0AAU9U6J1"/>
<protein>
    <submittedName>
        <fullName evidence="2">Uncharacterized protein</fullName>
    </submittedName>
</protein>